<gene>
    <name evidence="3" type="ORF">ET418_03735</name>
</gene>
<evidence type="ECO:0000313" key="4">
    <source>
        <dbReference type="Proteomes" id="UP000324298"/>
    </source>
</evidence>
<evidence type="ECO:0000259" key="2">
    <source>
        <dbReference type="Pfam" id="PF20229"/>
    </source>
</evidence>
<protein>
    <recommendedName>
        <fullName evidence="5">ChrB protein</fullName>
    </recommendedName>
</protein>
<comment type="caution">
    <text evidence="3">The sequence shown here is derived from an EMBL/GenBank/DDBJ whole genome shotgun (WGS) entry which is preliminary data.</text>
</comment>
<accession>A0A5A9XMB4</accession>
<dbReference type="Pfam" id="PF20229">
    <property type="entry name" value="ChrB_N"/>
    <property type="match status" value="1"/>
</dbReference>
<dbReference type="EMBL" id="SRSD01000002">
    <property type="protein sequence ID" value="KAA0894084.1"/>
    <property type="molecule type" value="Genomic_DNA"/>
</dbReference>
<dbReference type="Proteomes" id="UP000324298">
    <property type="component" value="Unassembled WGS sequence"/>
</dbReference>
<evidence type="ECO:0000259" key="1">
    <source>
        <dbReference type="Pfam" id="PF09828"/>
    </source>
</evidence>
<feature type="domain" description="ChrB C-terminal" evidence="1">
    <location>
        <begin position="200"/>
        <end position="330"/>
    </location>
</feature>
<dbReference type="Pfam" id="PF09828">
    <property type="entry name" value="ChrB_C"/>
    <property type="match status" value="1"/>
</dbReference>
<evidence type="ECO:0008006" key="5">
    <source>
        <dbReference type="Google" id="ProtNLM"/>
    </source>
</evidence>
<name>A0A5A9XMB4_9BACT</name>
<dbReference type="OrthoDB" id="9784302at2"/>
<keyword evidence="4" id="KW-1185">Reference proteome</keyword>
<dbReference type="AlphaFoldDB" id="A0A5A9XMB4"/>
<feature type="domain" description="ChrB N-terminal" evidence="2">
    <location>
        <begin position="30"/>
        <end position="173"/>
    </location>
</feature>
<sequence>MVCFMEKGKAQKQEWLLFFYSAPSKPVSNRMRIWRMLVKAGAIQFKGSAYILPSSDDHYELFQWLVSSVAATQGEAAFVRVAGIETMKDAEIVGLFDQQREKEYLDLGNRLDAFQNRVGGVGKEAGTMDNKKIEEELNRFVKEFQDMGKIDFFCSKGRKELDKRLKALGNEIASRSRAESAQHAAEIVRRRAADYQGKRWVTRKRPFIDRMASAWLIQRFIDRKAAFGFIDESDVEGLDRDAIVFDMVGGEFTHVGELCTFEVLFKSFGLKDKALGVMSEIVHQLDLQDDKYRNPAAEGLREILDGIRKTVKDDHEALEKGMSIFEMFYAANR</sequence>
<reference evidence="3 4" key="1">
    <citation type="submission" date="2019-04" db="EMBL/GenBank/DDBJ databases">
        <title>Geobacter ruber sp. nov., ferric-reducing bacteria isolated from paddy soil.</title>
        <authorList>
            <person name="Xu Z."/>
            <person name="Masuda Y."/>
            <person name="Itoh H."/>
            <person name="Senoo K."/>
        </authorList>
    </citation>
    <scope>NUCLEOTIDE SEQUENCE [LARGE SCALE GENOMIC DNA]</scope>
    <source>
        <strain evidence="3 4">Red88</strain>
    </source>
</reference>
<dbReference type="InterPro" id="IPR046858">
    <property type="entry name" value="ChrB_N"/>
</dbReference>
<dbReference type="InterPro" id="IPR018634">
    <property type="entry name" value="ChrB_C"/>
</dbReference>
<evidence type="ECO:0000313" key="3">
    <source>
        <dbReference type="EMBL" id="KAA0894084.1"/>
    </source>
</evidence>
<proteinExistence type="predicted"/>
<organism evidence="3 4">
    <name type="scientific">Oryzomonas rubra</name>
    <dbReference type="NCBI Taxonomy" id="2509454"/>
    <lineage>
        <taxon>Bacteria</taxon>
        <taxon>Pseudomonadati</taxon>
        <taxon>Thermodesulfobacteriota</taxon>
        <taxon>Desulfuromonadia</taxon>
        <taxon>Geobacterales</taxon>
        <taxon>Geobacteraceae</taxon>
        <taxon>Oryzomonas</taxon>
    </lineage>
</organism>